<evidence type="ECO:0000313" key="7">
    <source>
        <dbReference type="EMBL" id="AEA65484.1"/>
    </source>
</evidence>
<gene>
    <name evidence="7" type="ordered locus">bgla_1p0790</name>
</gene>
<dbReference type="GO" id="GO:0004312">
    <property type="term" value="F:fatty acid synthase activity"/>
    <property type="evidence" value="ECO:0007669"/>
    <property type="project" value="TreeGrafter"/>
</dbReference>
<dbReference type="PROSITE" id="PS52004">
    <property type="entry name" value="KS3_2"/>
    <property type="match status" value="1"/>
</dbReference>
<dbReference type="SMART" id="SM00825">
    <property type="entry name" value="PKS_KS"/>
    <property type="match status" value="1"/>
</dbReference>
<dbReference type="HOGENOM" id="CLU_000022_16_6_4"/>
<dbReference type="InterPro" id="IPR014031">
    <property type="entry name" value="Ketoacyl_synth_C"/>
</dbReference>
<keyword evidence="7" id="KW-0614">Plasmid</keyword>
<dbReference type="Gene3D" id="3.40.47.10">
    <property type="match status" value="1"/>
</dbReference>
<dbReference type="KEGG" id="bgd:bgla_1p0790"/>
<dbReference type="InterPro" id="IPR050091">
    <property type="entry name" value="PKS_NRPS_Biosynth_Enz"/>
</dbReference>
<organism evidence="7 8">
    <name type="scientific">Burkholderia gladioli (strain BSR3)</name>
    <dbReference type="NCBI Taxonomy" id="999541"/>
    <lineage>
        <taxon>Bacteria</taxon>
        <taxon>Pseudomonadati</taxon>
        <taxon>Pseudomonadota</taxon>
        <taxon>Betaproteobacteria</taxon>
        <taxon>Burkholderiales</taxon>
        <taxon>Burkholderiaceae</taxon>
        <taxon>Burkholderia</taxon>
    </lineage>
</organism>
<evidence type="ECO:0000313" key="8">
    <source>
        <dbReference type="Proteomes" id="UP000008316"/>
    </source>
</evidence>
<feature type="compositionally biased region" description="Polar residues" evidence="5">
    <location>
        <begin position="1"/>
        <end position="16"/>
    </location>
</feature>
<dbReference type="InterPro" id="IPR014030">
    <property type="entry name" value="Ketoacyl_synth_N"/>
</dbReference>
<keyword evidence="8" id="KW-1185">Reference proteome</keyword>
<dbReference type="RefSeq" id="WP_013699866.1">
    <property type="nucleotide sequence ID" value="NC_015382.1"/>
</dbReference>
<dbReference type="Gene3D" id="3.30.70.3290">
    <property type="match status" value="1"/>
</dbReference>
<dbReference type="FunFam" id="3.40.47.10:FF:000019">
    <property type="entry name" value="Polyketide synthase type I"/>
    <property type="match status" value="1"/>
</dbReference>
<dbReference type="EMBL" id="CP002601">
    <property type="protein sequence ID" value="AEA65484.1"/>
    <property type="molecule type" value="Genomic_DNA"/>
</dbReference>
<reference evidence="7 8" key="1">
    <citation type="journal article" date="2011" name="J. Bacteriol.">
        <title>Complete genome sequence of Burkholderia gladioli BSR3.</title>
        <authorList>
            <person name="Seo Y.S."/>
            <person name="Lim J."/>
            <person name="Choi B.S."/>
            <person name="Kim H."/>
            <person name="Goo E."/>
            <person name="Lee B."/>
            <person name="Lim J.S."/>
            <person name="Choi I.Y."/>
            <person name="Moon J.S."/>
            <person name="Kim J."/>
            <person name="Hwang I."/>
        </authorList>
    </citation>
    <scope>NUCLEOTIDE SEQUENCE [LARGE SCALE GENOMIC DNA]</scope>
    <source>
        <strain evidence="8">BSR3</strain>
    </source>
</reference>
<keyword evidence="2" id="KW-0597">Phosphoprotein</keyword>
<accession>F2LRJ0</accession>
<dbReference type="Gene3D" id="1.10.1240.100">
    <property type="match status" value="1"/>
</dbReference>
<dbReference type="SUPFAM" id="SSF52151">
    <property type="entry name" value="FabD/lysophospholipase-like"/>
    <property type="match status" value="1"/>
</dbReference>
<feature type="region of interest" description="Disordered" evidence="5">
    <location>
        <begin position="1"/>
        <end position="30"/>
    </location>
</feature>
<proteinExistence type="predicted"/>
<dbReference type="Pfam" id="PF00109">
    <property type="entry name" value="ketoacyl-synt"/>
    <property type="match status" value="1"/>
</dbReference>
<dbReference type="GO" id="GO:0006633">
    <property type="term" value="P:fatty acid biosynthetic process"/>
    <property type="evidence" value="ECO:0007669"/>
    <property type="project" value="TreeGrafter"/>
</dbReference>
<keyword evidence="1" id="KW-0596">Phosphopantetheine</keyword>
<dbReference type="PANTHER" id="PTHR43775:SF37">
    <property type="entry name" value="SI:DKEY-61P9.11"/>
    <property type="match status" value="1"/>
</dbReference>
<dbReference type="InterPro" id="IPR020841">
    <property type="entry name" value="PKS_Beta-ketoAc_synthase_dom"/>
</dbReference>
<comment type="function">
    <text evidence="4">Involved in production of the polyketide antibiotic thailandamide.</text>
</comment>
<sequence length="895" mass="93519">MADNASTGRDSQASVTDRQDPRAAAASVPDGWAPAGYEPVAIVGMACRMPGAANKEQFWDALRAGRDCITAWPRRRLPVVASRPAQGAKEGGFLDGVDEFDAGFFHISPKEAQRMDPQQRLLLELAWEALEDAGCPASTIRHTDGGVFVGISHSDYSQNLFSGTSPVDSYSSSANAISISANRLSFCLDLTGPSIAIDTACSSSLTAAHLACTSLREGECGFALVAGVNLVLAPELTSALELAGILSPDFRCKPFSARANGYVRGEGCGVVVMKRLARAVADGDRIYAVIRGSAVGQNGRSNGLTSPNPGAQESVMRAAARRAAIDPNKIDYVETHGTGTHLGDQIELLALSRVYCDRREPIRPLLLGAVKSNIGHLEAAAGMAGLIKTSLALHHGELPGNLHVEPPNESIDFATLRIEVLGRTRGWPDTGRAKAAGLSSFGFGGANAHLILGEAPRLPARPADGPGTPQLVVLSAETAGALLRQASRLSAWLDAAQSGAGHPLSDLAYSLLARRDALRFRRAFVAATAIDLAAQLARFAGACRESDLTRAARVRAAFWFGEPGCGWIEAMGAACGSDPHLRSIVELGDERLRAGGQSWSIAGSLGSRAALRTGAKRRAATIAVQLGLIHALRAHGVTPSLARGIGAGRIAAGMADGSSTLEQALDALTGDETAGDASPAGDPAPDEGARTVWFVCGGRLPARYQADAAAVIELSGDGGAGALLDALATWYGVGGSLCYRAVEGVEPRLVSLPAYPWERTRYWFDASAATPVAAGRNPPFPAAQADSSACGAGDGQALSALETSLLSIWETVVGVSAFGVTERLLRIGKPAHITQFQAEIAKRLGKSISLDKLTRSPTIRDLARALEVDTEDRLTLQSRLSRGAARRNALARSQG</sequence>
<geneLocation type="plasmid" evidence="7 8">
    <name>bgla_1p</name>
</geneLocation>
<evidence type="ECO:0000256" key="2">
    <source>
        <dbReference type="ARBA" id="ARBA00022553"/>
    </source>
</evidence>
<dbReference type="CDD" id="cd00833">
    <property type="entry name" value="PKS"/>
    <property type="match status" value="1"/>
</dbReference>
<evidence type="ECO:0000256" key="5">
    <source>
        <dbReference type="SAM" id="MobiDB-lite"/>
    </source>
</evidence>
<name>F2LRJ0_BURGS</name>
<dbReference type="Pfam" id="PF02801">
    <property type="entry name" value="Ketoacyl-synt_C"/>
    <property type="match status" value="1"/>
</dbReference>
<dbReference type="InterPro" id="IPR016039">
    <property type="entry name" value="Thiolase-like"/>
</dbReference>
<evidence type="ECO:0000256" key="3">
    <source>
        <dbReference type="ARBA" id="ARBA00022679"/>
    </source>
</evidence>
<dbReference type="InterPro" id="IPR036736">
    <property type="entry name" value="ACP-like_sf"/>
</dbReference>
<evidence type="ECO:0000256" key="4">
    <source>
        <dbReference type="ARBA" id="ARBA00054155"/>
    </source>
</evidence>
<dbReference type="InterPro" id="IPR016035">
    <property type="entry name" value="Acyl_Trfase/lysoPLipase"/>
</dbReference>
<evidence type="ECO:0000256" key="1">
    <source>
        <dbReference type="ARBA" id="ARBA00022450"/>
    </source>
</evidence>
<dbReference type="SUPFAM" id="SSF53901">
    <property type="entry name" value="Thiolase-like"/>
    <property type="match status" value="1"/>
</dbReference>
<keyword evidence="3" id="KW-0808">Transferase</keyword>
<dbReference type="Proteomes" id="UP000008316">
    <property type="component" value="Plasmid bgla_1p"/>
</dbReference>
<feature type="domain" description="Ketosynthase family 3 (KS3)" evidence="6">
    <location>
        <begin position="37"/>
        <end position="454"/>
    </location>
</feature>
<dbReference type="Gene3D" id="1.10.1200.10">
    <property type="entry name" value="ACP-like"/>
    <property type="match status" value="1"/>
</dbReference>
<evidence type="ECO:0000259" key="6">
    <source>
        <dbReference type="PROSITE" id="PS52004"/>
    </source>
</evidence>
<dbReference type="Pfam" id="PF16197">
    <property type="entry name" value="KAsynt_C_assoc"/>
    <property type="match status" value="1"/>
</dbReference>
<dbReference type="SUPFAM" id="SSF47336">
    <property type="entry name" value="ACP-like"/>
    <property type="match status" value="1"/>
</dbReference>
<dbReference type="InterPro" id="IPR032821">
    <property type="entry name" value="PKS_assoc"/>
</dbReference>
<protein>
    <submittedName>
        <fullName evidence="7">Putative polyketide synthase</fullName>
    </submittedName>
</protein>
<dbReference type="PANTHER" id="PTHR43775">
    <property type="entry name" value="FATTY ACID SYNTHASE"/>
    <property type="match status" value="1"/>
</dbReference>
<dbReference type="AlphaFoldDB" id="F2LRJ0"/>